<dbReference type="KEGG" id="mmor:MMOR_18510"/>
<evidence type="ECO:0000313" key="1">
    <source>
        <dbReference type="EMBL" id="BBX00915.1"/>
    </source>
</evidence>
<dbReference type="AlphaFoldDB" id="A0AAD1M609"/>
<organism evidence="1 2">
    <name type="scientific">Mycolicibacterium moriokaense</name>
    <dbReference type="NCBI Taxonomy" id="39691"/>
    <lineage>
        <taxon>Bacteria</taxon>
        <taxon>Bacillati</taxon>
        <taxon>Actinomycetota</taxon>
        <taxon>Actinomycetes</taxon>
        <taxon>Mycobacteriales</taxon>
        <taxon>Mycobacteriaceae</taxon>
        <taxon>Mycolicibacterium</taxon>
    </lineage>
</organism>
<reference evidence="1 2" key="1">
    <citation type="journal article" date="2019" name="Emerg. Microbes Infect.">
        <title>Comprehensive subspecies identification of 175 nontuberculous mycobacteria species based on 7547 genomic profiles.</title>
        <authorList>
            <person name="Matsumoto Y."/>
            <person name="Kinjo T."/>
            <person name="Motooka D."/>
            <person name="Nabeya D."/>
            <person name="Jung N."/>
            <person name="Uechi K."/>
            <person name="Horii T."/>
            <person name="Iida T."/>
            <person name="Fujita J."/>
            <person name="Nakamura S."/>
        </authorList>
    </citation>
    <scope>NUCLEOTIDE SEQUENCE [LARGE SCALE GENOMIC DNA]</scope>
    <source>
        <strain evidence="1 2">JCM 6375</strain>
    </source>
</reference>
<dbReference type="Proteomes" id="UP000466681">
    <property type="component" value="Chromosome"/>
</dbReference>
<protein>
    <submittedName>
        <fullName evidence="1">Uncharacterized protein</fullName>
    </submittedName>
</protein>
<dbReference type="EMBL" id="AP022560">
    <property type="protein sequence ID" value="BBX00915.1"/>
    <property type="molecule type" value="Genomic_DNA"/>
</dbReference>
<accession>A0AAD1M609</accession>
<proteinExistence type="predicted"/>
<sequence>MMFVARGGMFAGSQAVPFDAVGDGANGTGSVQSWSHTATAGADVFVWHCTTGTATSTGCTYGGVAMTLLGAVSHNNNASLGQLALYHLAGVAGGSKTVAATKSNATNSACAGSVSYLGIGSVGTPASAYGASSSAMQSATVPAGSLVVQGLGARADDFSGITGGAQRFNGSRGGVAAGLIISDSPVSTAFVGAINSSTDWSALNVVLTRAP</sequence>
<keyword evidence="2" id="KW-1185">Reference proteome</keyword>
<evidence type="ECO:0000313" key="2">
    <source>
        <dbReference type="Proteomes" id="UP000466681"/>
    </source>
</evidence>
<name>A0AAD1M609_9MYCO</name>
<gene>
    <name evidence="1" type="ORF">MMOR_18510</name>
</gene>